<dbReference type="PANTHER" id="PTHR11060">
    <property type="entry name" value="PROTEIN MEMO1"/>
    <property type="match status" value="1"/>
</dbReference>
<comment type="caution">
    <text evidence="3">The sequence shown here is derived from an EMBL/GenBank/DDBJ whole genome shotgun (WGS) entry which is preliminary data.</text>
</comment>
<evidence type="ECO:0000256" key="1">
    <source>
        <dbReference type="ARBA" id="ARBA00006315"/>
    </source>
</evidence>
<reference evidence="3" key="1">
    <citation type="journal article" date="2023" name="Mol. Phylogenet. Evol.">
        <title>Genome-scale phylogeny and comparative genomics of the fungal order Sordariales.</title>
        <authorList>
            <person name="Hensen N."/>
            <person name="Bonometti L."/>
            <person name="Westerberg I."/>
            <person name="Brannstrom I.O."/>
            <person name="Guillou S."/>
            <person name="Cros-Aarteil S."/>
            <person name="Calhoun S."/>
            <person name="Haridas S."/>
            <person name="Kuo A."/>
            <person name="Mondo S."/>
            <person name="Pangilinan J."/>
            <person name="Riley R."/>
            <person name="LaButti K."/>
            <person name="Andreopoulos B."/>
            <person name="Lipzen A."/>
            <person name="Chen C."/>
            <person name="Yan M."/>
            <person name="Daum C."/>
            <person name="Ng V."/>
            <person name="Clum A."/>
            <person name="Steindorff A."/>
            <person name="Ohm R.A."/>
            <person name="Martin F."/>
            <person name="Silar P."/>
            <person name="Natvig D.O."/>
            <person name="Lalanne C."/>
            <person name="Gautier V."/>
            <person name="Ament-Velasquez S.L."/>
            <person name="Kruys A."/>
            <person name="Hutchinson M.I."/>
            <person name="Powell A.J."/>
            <person name="Barry K."/>
            <person name="Miller A.N."/>
            <person name="Grigoriev I.V."/>
            <person name="Debuchy R."/>
            <person name="Gladieux P."/>
            <person name="Hiltunen Thoren M."/>
            <person name="Johannesson H."/>
        </authorList>
    </citation>
    <scope>NUCLEOTIDE SEQUENCE</scope>
    <source>
        <strain evidence="3">PSN309</strain>
    </source>
</reference>
<dbReference type="EMBL" id="MU864397">
    <property type="protein sequence ID" value="KAK4187811.1"/>
    <property type="molecule type" value="Genomic_DNA"/>
</dbReference>
<gene>
    <name evidence="3" type="ORF">QBC35DRAFT_551077</name>
</gene>
<evidence type="ECO:0000313" key="4">
    <source>
        <dbReference type="Proteomes" id="UP001302126"/>
    </source>
</evidence>
<dbReference type="NCBIfam" id="TIGR04336">
    <property type="entry name" value="AmmeMemoSam_B"/>
    <property type="match status" value="1"/>
</dbReference>
<organism evidence="3 4">
    <name type="scientific">Podospora australis</name>
    <dbReference type="NCBI Taxonomy" id="1536484"/>
    <lineage>
        <taxon>Eukaryota</taxon>
        <taxon>Fungi</taxon>
        <taxon>Dikarya</taxon>
        <taxon>Ascomycota</taxon>
        <taxon>Pezizomycotina</taxon>
        <taxon>Sordariomycetes</taxon>
        <taxon>Sordariomycetidae</taxon>
        <taxon>Sordariales</taxon>
        <taxon>Podosporaceae</taxon>
        <taxon>Podospora</taxon>
    </lineage>
</organism>
<accession>A0AAN6WTQ8</accession>
<dbReference type="Pfam" id="PF01875">
    <property type="entry name" value="Memo"/>
    <property type="match status" value="1"/>
</dbReference>
<evidence type="ECO:0000256" key="2">
    <source>
        <dbReference type="SAM" id="MobiDB-lite"/>
    </source>
</evidence>
<feature type="region of interest" description="Disordered" evidence="2">
    <location>
        <begin position="86"/>
        <end position="111"/>
    </location>
</feature>
<feature type="region of interest" description="Disordered" evidence="2">
    <location>
        <begin position="144"/>
        <end position="170"/>
    </location>
</feature>
<reference evidence="3" key="2">
    <citation type="submission" date="2023-05" db="EMBL/GenBank/DDBJ databases">
        <authorList>
            <consortium name="Lawrence Berkeley National Laboratory"/>
            <person name="Steindorff A."/>
            <person name="Hensen N."/>
            <person name="Bonometti L."/>
            <person name="Westerberg I."/>
            <person name="Brannstrom I.O."/>
            <person name="Guillou S."/>
            <person name="Cros-Aarteil S."/>
            <person name="Calhoun S."/>
            <person name="Haridas S."/>
            <person name="Kuo A."/>
            <person name="Mondo S."/>
            <person name="Pangilinan J."/>
            <person name="Riley R."/>
            <person name="Labutti K."/>
            <person name="Andreopoulos B."/>
            <person name="Lipzen A."/>
            <person name="Chen C."/>
            <person name="Yanf M."/>
            <person name="Daum C."/>
            <person name="Ng V."/>
            <person name="Clum A."/>
            <person name="Ohm R."/>
            <person name="Martin F."/>
            <person name="Silar P."/>
            <person name="Natvig D."/>
            <person name="Lalanne C."/>
            <person name="Gautier V."/>
            <person name="Ament-Velasquez S.L."/>
            <person name="Kruys A."/>
            <person name="Hutchinson M.I."/>
            <person name="Powell A.J."/>
            <person name="Barry K."/>
            <person name="Miller A.N."/>
            <person name="Grigoriev I.V."/>
            <person name="Debuchy R."/>
            <person name="Gladieux P."/>
            <person name="Thoren M.H."/>
            <person name="Johannesson H."/>
        </authorList>
    </citation>
    <scope>NUCLEOTIDE SEQUENCE</scope>
    <source>
        <strain evidence="3">PSN309</strain>
    </source>
</reference>
<dbReference type="PANTHER" id="PTHR11060:SF0">
    <property type="entry name" value="PROTEIN MEMO1"/>
    <property type="match status" value="1"/>
</dbReference>
<sequence>MVLKRKRSDSELISFSSALSSPSPSGSFNFGAIAAMDTARRGFFAPRLTNPSHLPSRTMKRFRDNRPSEEIIHQHTLYLLFSAQQHPPSHQQTHPDLQTQLQPHPQPQPQVAEVPPLFQAQRPHAQQHQRSLYSFWNIPGRPLASSAASATPSPSPSPPPQTSLIHQSPSLTCDDCGTGLAGSSSGNGGNDDAMMDVDELDCGLERYVCGFSGYNRTSPASGRKQQKTCSFRLTNVMGTRDASHAGSWYDDDDQVLSKELDEFLSRVPNTLNNSDLPVSGARVIIAPHAGYSYSGPCAAWAYKALDLKPAKRIFVLGPSHTYYLRGCALTTFSKYATPFGDLVVDQTTTNELRQTGKFSDMPTRRDVEEHSLEMHLPLLWKRLEQTFGSGSENYPPVIPILVGDGSEAEEKAFGQILSPYLKDPNTAWIVSSDFCHWGSRFSYRPHFAEGVIRDMDAPRSKGVKHEVLNVSPDFGELADGKEPAIHEVIKVLDHLAMDAVESGSHSSFYQILQDTHNTVCGRHPIGVIMAAMEAATGAELDEAKGRFKFVQYQRSNLVKKSFDFSVSYASAYAVI</sequence>
<evidence type="ECO:0000313" key="3">
    <source>
        <dbReference type="EMBL" id="KAK4187811.1"/>
    </source>
</evidence>
<dbReference type="Gene3D" id="3.40.830.10">
    <property type="entry name" value="LigB-like"/>
    <property type="match status" value="1"/>
</dbReference>
<dbReference type="HAMAP" id="MF_00055">
    <property type="entry name" value="MEMO1"/>
    <property type="match status" value="1"/>
</dbReference>
<proteinExistence type="inferred from homology"/>
<protein>
    <submittedName>
        <fullName evidence="3">Protein MEMO1</fullName>
    </submittedName>
</protein>
<comment type="similarity">
    <text evidence="1">Belongs to the MEMO1 family.</text>
</comment>
<keyword evidence="4" id="KW-1185">Reference proteome</keyword>
<dbReference type="InterPro" id="IPR002737">
    <property type="entry name" value="MEMO1_fam"/>
</dbReference>
<name>A0AAN6WTQ8_9PEZI</name>
<dbReference type="AlphaFoldDB" id="A0AAN6WTQ8"/>
<dbReference type="Proteomes" id="UP001302126">
    <property type="component" value="Unassembled WGS sequence"/>
</dbReference>
<dbReference type="CDD" id="cd07361">
    <property type="entry name" value="MEMO_like"/>
    <property type="match status" value="1"/>
</dbReference>